<sequence length="138" mass="15793">MYRLFSRVPSGLLPMAKIVQAHIERMGNEVINQREARIHEEGEKDTNQDPNFVKALLSLHDKFVGVVNAQFEKNSLFHKALKEAFVEFVNKDVGKFKNADLLSSFCDRILKKGGEKLGDAEVENHLEKVREDRREGGR</sequence>
<comment type="similarity">
    <text evidence="1">Belongs to the cullin family.</text>
</comment>
<reference evidence="3 4" key="1">
    <citation type="journal article" date="2014" name="Mol. Plant">
        <title>Chromosome Scale Genome Assembly and Transcriptome Profiling of Nannochloropsis gaditana in Nitrogen Depletion.</title>
        <authorList>
            <person name="Corteggiani Carpinelli E."/>
            <person name="Telatin A."/>
            <person name="Vitulo N."/>
            <person name="Forcato C."/>
            <person name="D'Angelo M."/>
            <person name="Schiavon R."/>
            <person name="Vezzi A."/>
            <person name="Giacometti G.M."/>
            <person name="Morosinotto T."/>
            <person name="Valle G."/>
        </authorList>
    </citation>
    <scope>NUCLEOTIDE SEQUENCE [LARGE SCALE GENOMIC DNA]</scope>
    <source>
        <strain evidence="3 4">B-31</strain>
    </source>
</reference>
<protein>
    <submittedName>
        <fullName evidence="3">Cullin protein 1</fullName>
    </submittedName>
</protein>
<dbReference type="InterPro" id="IPR001373">
    <property type="entry name" value="Cullin_N"/>
</dbReference>
<evidence type="ECO:0000313" key="3">
    <source>
        <dbReference type="EMBL" id="EWM26522.1"/>
    </source>
</evidence>
<dbReference type="PANTHER" id="PTHR11932">
    <property type="entry name" value="CULLIN"/>
    <property type="match status" value="1"/>
</dbReference>
<proteinExistence type="inferred from homology"/>
<dbReference type="OrthoDB" id="27073at2759"/>
<dbReference type="EMBL" id="AZIL01000620">
    <property type="protein sequence ID" value="EWM26522.1"/>
    <property type="molecule type" value="Genomic_DNA"/>
</dbReference>
<dbReference type="Pfam" id="PF00888">
    <property type="entry name" value="Cullin"/>
    <property type="match status" value="1"/>
</dbReference>
<evidence type="ECO:0000259" key="2">
    <source>
        <dbReference type="Pfam" id="PF00888"/>
    </source>
</evidence>
<dbReference type="GO" id="GO:0031625">
    <property type="term" value="F:ubiquitin protein ligase binding"/>
    <property type="evidence" value="ECO:0007669"/>
    <property type="project" value="InterPro"/>
</dbReference>
<dbReference type="GO" id="GO:0006511">
    <property type="term" value="P:ubiquitin-dependent protein catabolic process"/>
    <property type="evidence" value="ECO:0007669"/>
    <property type="project" value="InterPro"/>
</dbReference>
<dbReference type="Proteomes" id="UP000019335">
    <property type="component" value="Chromosome 8"/>
</dbReference>
<comment type="caution">
    <text evidence="3">The sequence shown here is derived from an EMBL/GenBank/DDBJ whole genome shotgun (WGS) entry which is preliminary data.</text>
</comment>
<evidence type="ECO:0000256" key="1">
    <source>
        <dbReference type="ARBA" id="ARBA00006019"/>
    </source>
</evidence>
<accession>W7TKB6</accession>
<keyword evidence="4" id="KW-1185">Reference proteome</keyword>
<dbReference type="InterPro" id="IPR016159">
    <property type="entry name" value="Cullin_repeat-like_dom_sf"/>
</dbReference>
<gene>
    <name evidence="3" type="ORF">Naga_102075g1</name>
</gene>
<dbReference type="Gene3D" id="1.20.1310.10">
    <property type="entry name" value="Cullin Repeats"/>
    <property type="match status" value="1"/>
</dbReference>
<organism evidence="3 4">
    <name type="scientific">Nannochloropsis gaditana</name>
    <dbReference type="NCBI Taxonomy" id="72520"/>
    <lineage>
        <taxon>Eukaryota</taxon>
        <taxon>Sar</taxon>
        <taxon>Stramenopiles</taxon>
        <taxon>Ochrophyta</taxon>
        <taxon>Eustigmatophyceae</taxon>
        <taxon>Eustigmatales</taxon>
        <taxon>Monodopsidaceae</taxon>
        <taxon>Nannochloropsis</taxon>
    </lineage>
</organism>
<feature type="domain" description="Cullin N-terminal" evidence="2">
    <location>
        <begin position="1"/>
        <end position="129"/>
    </location>
</feature>
<evidence type="ECO:0000313" key="4">
    <source>
        <dbReference type="Proteomes" id="UP000019335"/>
    </source>
</evidence>
<dbReference type="InterPro" id="IPR045093">
    <property type="entry name" value="Cullin"/>
</dbReference>
<name>W7TKB6_9STRA</name>
<dbReference type="SUPFAM" id="SSF74788">
    <property type="entry name" value="Cullin repeat-like"/>
    <property type="match status" value="1"/>
</dbReference>
<dbReference type="AlphaFoldDB" id="W7TKB6"/>